<dbReference type="Pfam" id="PF01261">
    <property type="entry name" value="AP_endonuc_2"/>
    <property type="match status" value="1"/>
</dbReference>
<dbReference type="PANTHER" id="PTHR12110">
    <property type="entry name" value="HYDROXYPYRUVATE ISOMERASE"/>
    <property type="match status" value="1"/>
</dbReference>
<dbReference type="InterPro" id="IPR050312">
    <property type="entry name" value="IolE/XylAMocC-like"/>
</dbReference>
<keyword evidence="1" id="KW-0732">Signal</keyword>
<keyword evidence="4" id="KW-1185">Reference proteome</keyword>
<dbReference type="OrthoDB" id="9798407at2"/>
<dbReference type="InterPro" id="IPR036237">
    <property type="entry name" value="Xyl_isomerase-like_sf"/>
</dbReference>
<accession>A0A1H8F037</accession>
<keyword evidence="3" id="KW-0413">Isomerase</keyword>
<dbReference type="Proteomes" id="UP000198984">
    <property type="component" value="Unassembled WGS sequence"/>
</dbReference>
<reference evidence="3 4" key="1">
    <citation type="submission" date="2016-10" db="EMBL/GenBank/DDBJ databases">
        <authorList>
            <person name="de Groot N.N."/>
        </authorList>
    </citation>
    <scope>NUCLEOTIDE SEQUENCE [LARGE SCALE GENOMIC DNA]</scope>
    <source>
        <strain evidence="3 4">DSM 21039</strain>
    </source>
</reference>
<dbReference type="STRING" id="573321.SAMN04488505_10970"/>
<feature type="domain" description="Xylose isomerase-like TIM barrel" evidence="2">
    <location>
        <begin position="56"/>
        <end position="285"/>
    </location>
</feature>
<evidence type="ECO:0000313" key="4">
    <source>
        <dbReference type="Proteomes" id="UP000198984"/>
    </source>
</evidence>
<dbReference type="Gene3D" id="3.20.20.150">
    <property type="entry name" value="Divalent-metal-dependent TIM barrel enzymes"/>
    <property type="match status" value="1"/>
</dbReference>
<dbReference type="SUPFAM" id="SSF51658">
    <property type="entry name" value="Xylose isomerase-like"/>
    <property type="match status" value="1"/>
</dbReference>
<sequence>MILRKPALFSCLLLTVLTSYQPANAQKGQRLLKNHPGVVSYTYRKDFAKDMPGTLDMVKKNGFTDIEFSNLFGQTAQDIRKWIDERGIKCSSFGVSYEDLTTKTDQVAKNAKTLGAKFVRVAGFPHSKTGLTLDEAKQGISEFNRVGKILKDQYGLTLIYHNHGFEFQPYEKGTLFDYIVQQTNPRYVSLEMDILWVFFPGQDPVALLKKYGNRFKAMHVKDLKKGVEGNLSGGTNPENDVALGTGQINIPAVLKAAKRSAIEHYYIEDESSNVETQVPQSVQYLLGLKE</sequence>
<dbReference type="PANTHER" id="PTHR12110:SF41">
    <property type="entry name" value="INOSOSE DEHYDRATASE"/>
    <property type="match status" value="1"/>
</dbReference>
<gene>
    <name evidence="3" type="ORF">SAMN04488505_10970</name>
</gene>
<organism evidence="3 4">
    <name type="scientific">Chitinophaga rupis</name>
    <dbReference type="NCBI Taxonomy" id="573321"/>
    <lineage>
        <taxon>Bacteria</taxon>
        <taxon>Pseudomonadati</taxon>
        <taxon>Bacteroidota</taxon>
        <taxon>Chitinophagia</taxon>
        <taxon>Chitinophagales</taxon>
        <taxon>Chitinophagaceae</taxon>
        <taxon>Chitinophaga</taxon>
    </lineage>
</organism>
<feature type="chain" id="PRO_5011668899" evidence="1">
    <location>
        <begin position="26"/>
        <end position="290"/>
    </location>
</feature>
<dbReference type="RefSeq" id="WP_089919147.1">
    <property type="nucleotide sequence ID" value="NZ_FOBB01000009.1"/>
</dbReference>
<dbReference type="InterPro" id="IPR013022">
    <property type="entry name" value="Xyl_isomerase-like_TIM-brl"/>
</dbReference>
<evidence type="ECO:0000313" key="3">
    <source>
        <dbReference type="EMBL" id="SEN24764.1"/>
    </source>
</evidence>
<name>A0A1H8F037_9BACT</name>
<evidence type="ECO:0000259" key="2">
    <source>
        <dbReference type="Pfam" id="PF01261"/>
    </source>
</evidence>
<dbReference type="EMBL" id="FOBB01000009">
    <property type="protein sequence ID" value="SEN24764.1"/>
    <property type="molecule type" value="Genomic_DNA"/>
</dbReference>
<dbReference type="AlphaFoldDB" id="A0A1H8F037"/>
<dbReference type="GO" id="GO:0016853">
    <property type="term" value="F:isomerase activity"/>
    <property type="evidence" value="ECO:0007669"/>
    <property type="project" value="UniProtKB-KW"/>
</dbReference>
<proteinExistence type="predicted"/>
<feature type="signal peptide" evidence="1">
    <location>
        <begin position="1"/>
        <end position="25"/>
    </location>
</feature>
<evidence type="ECO:0000256" key="1">
    <source>
        <dbReference type="SAM" id="SignalP"/>
    </source>
</evidence>
<protein>
    <submittedName>
        <fullName evidence="3">Sugar phosphate isomerase/epimerase</fullName>
    </submittedName>
</protein>